<protein>
    <recommendedName>
        <fullName evidence="4 5">dTDP-4-dehydrorhamnose 3,5-epimerase</fullName>
        <ecNumber evidence="3 5">5.1.3.13</ecNumber>
    </recommendedName>
    <alternativeName>
        <fullName evidence="5">Thymidine diphospho-4-keto-rhamnose 3,5-epimerase</fullName>
    </alternativeName>
</protein>
<evidence type="ECO:0000256" key="5">
    <source>
        <dbReference type="RuleBase" id="RU364069"/>
    </source>
</evidence>
<dbReference type="PANTHER" id="PTHR21047">
    <property type="entry name" value="DTDP-6-DEOXY-D-GLUCOSE-3,5 EPIMERASE"/>
    <property type="match status" value="1"/>
</dbReference>
<dbReference type="Pfam" id="PF00908">
    <property type="entry name" value="dTDP_sugar_isom"/>
    <property type="match status" value="1"/>
</dbReference>
<name>A0ABT5AWJ1_9BACT</name>
<comment type="pathway">
    <text evidence="5">Carbohydrate biosynthesis; dTDP-L-rhamnose biosynthesis.</text>
</comment>
<dbReference type="InterPro" id="IPR014710">
    <property type="entry name" value="RmlC-like_jellyroll"/>
</dbReference>
<dbReference type="Gene3D" id="2.60.120.10">
    <property type="entry name" value="Jelly Rolls"/>
    <property type="match status" value="1"/>
</dbReference>
<evidence type="ECO:0000256" key="1">
    <source>
        <dbReference type="ARBA" id="ARBA00001298"/>
    </source>
</evidence>
<proteinExistence type="inferred from homology"/>
<dbReference type="Proteomes" id="UP001217838">
    <property type="component" value="Unassembled WGS sequence"/>
</dbReference>
<dbReference type="PANTHER" id="PTHR21047:SF2">
    <property type="entry name" value="THYMIDINE DIPHOSPHO-4-KETO-RHAMNOSE 3,5-EPIMERASE"/>
    <property type="match status" value="1"/>
</dbReference>
<comment type="similarity">
    <text evidence="5">Belongs to the dTDP-4-dehydrorhamnose 3,5-epimerase family.</text>
</comment>
<evidence type="ECO:0000313" key="6">
    <source>
        <dbReference type="EMBL" id="MDC0666204.1"/>
    </source>
</evidence>
<dbReference type="EMBL" id="JAQNDN010000001">
    <property type="protein sequence ID" value="MDC0666204.1"/>
    <property type="molecule type" value="Genomic_DNA"/>
</dbReference>
<accession>A0ABT5AWJ1</accession>
<evidence type="ECO:0000256" key="3">
    <source>
        <dbReference type="ARBA" id="ARBA00012098"/>
    </source>
</evidence>
<dbReference type="SUPFAM" id="SSF51182">
    <property type="entry name" value="RmlC-like cupins"/>
    <property type="match status" value="1"/>
</dbReference>
<dbReference type="EC" id="5.1.3.13" evidence="3 5"/>
<reference evidence="6 7" key="1">
    <citation type="submission" date="2022-11" db="EMBL/GenBank/DDBJ databases">
        <title>Minimal conservation of predation-associated metabolite biosynthetic gene clusters underscores biosynthetic potential of Myxococcota including descriptions for ten novel species: Archangium lansinium sp. nov., Myxococcus landrumus sp. nov., Nannocystis bai.</title>
        <authorList>
            <person name="Ahearne A."/>
            <person name="Stevens C."/>
            <person name="Dowd S."/>
        </authorList>
    </citation>
    <scope>NUCLEOTIDE SEQUENCE [LARGE SCALE GENOMIC DNA]</scope>
    <source>
        <strain evidence="6 7">NCELM</strain>
    </source>
</reference>
<dbReference type="InterPro" id="IPR000888">
    <property type="entry name" value="RmlC-like"/>
</dbReference>
<sequence>MRFVPLELPGVYLVESAVHTDHRGFFVERFQEAAFVGSPVASRFCQDNHSRSLPRVLRGLHYQVDPPQGKLVSVIRGRIWDVAVDLRAGSPTFGRYVGVELSDGDGRALWVPEGFAHGFCVLGDDTADVVYKVTAPYQPRGQRGVRFDDDGLAVAWPIRQPVLSDQDERLPSFSAYRAAPAFA</sequence>
<dbReference type="NCBIfam" id="TIGR01221">
    <property type="entry name" value="rmlC"/>
    <property type="match status" value="1"/>
</dbReference>
<evidence type="ECO:0000256" key="4">
    <source>
        <dbReference type="ARBA" id="ARBA00019595"/>
    </source>
</evidence>
<keyword evidence="5 6" id="KW-0413">Isomerase</keyword>
<evidence type="ECO:0000313" key="7">
    <source>
        <dbReference type="Proteomes" id="UP001217838"/>
    </source>
</evidence>
<dbReference type="GO" id="GO:0008830">
    <property type="term" value="F:dTDP-4-dehydrorhamnose 3,5-epimerase activity"/>
    <property type="evidence" value="ECO:0007669"/>
    <property type="project" value="UniProtKB-EC"/>
</dbReference>
<comment type="function">
    <text evidence="2 5">Catalyzes the epimerization of the C3' and C5'positions of dTDP-6-deoxy-D-xylo-4-hexulose, forming dTDP-6-deoxy-L-lyxo-4-hexulose.</text>
</comment>
<dbReference type="RefSeq" id="WP_271993646.1">
    <property type="nucleotide sequence ID" value="NZ_JAQNDN010000001.1"/>
</dbReference>
<comment type="catalytic activity">
    <reaction evidence="1 5">
        <text>dTDP-4-dehydro-6-deoxy-alpha-D-glucose = dTDP-4-dehydro-beta-L-rhamnose</text>
        <dbReference type="Rhea" id="RHEA:16969"/>
        <dbReference type="ChEBI" id="CHEBI:57649"/>
        <dbReference type="ChEBI" id="CHEBI:62830"/>
        <dbReference type="EC" id="5.1.3.13"/>
    </reaction>
</comment>
<comment type="subunit">
    <text evidence="5">Homodimer.</text>
</comment>
<comment type="caution">
    <text evidence="6">The sequence shown here is derived from an EMBL/GenBank/DDBJ whole genome shotgun (WGS) entry which is preliminary data.</text>
</comment>
<dbReference type="InterPro" id="IPR011051">
    <property type="entry name" value="RmlC_Cupin_sf"/>
</dbReference>
<keyword evidence="7" id="KW-1185">Reference proteome</keyword>
<organism evidence="6 7">
    <name type="scientific">Nannocystis radixulma</name>
    <dbReference type="NCBI Taxonomy" id="2995305"/>
    <lineage>
        <taxon>Bacteria</taxon>
        <taxon>Pseudomonadati</taxon>
        <taxon>Myxococcota</taxon>
        <taxon>Polyangia</taxon>
        <taxon>Nannocystales</taxon>
        <taxon>Nannocystaceae</taxon>
        <taxon>Nannocystis</taxon>
    </lineage>
</organism>
<dbReference type="CDD" id="cd00438">
    <property type="entry name" value="cupin_RmlC"/>
    <property type="match status" value="1"/>
</dbReference>
<gene>
    <name evidence="6" type="primary">rfbC</name>
    <name evidence="6" type="ORF">POL58_00580</name>
</gene>
<evidence type="ECO:0000256" key="2">
    <source>
        <dbReference type="ARBA" id="ARBA00001997"/>
    </source>
</evidence>